<feature type="compositionally biased region" description="Acidic residues" evidence="7">
    <location>
        <begin position="1"/>
        <end position="10"/>
    </location>
</feature>
<feature type="region of interest" description="Disordered" evidence="7">
    <location>
        <begin position="1"/>
        <end position="35"/>
    </location>
</feature>
<keyword evidence="4 6" id="KW-0168">Coated pit</keyword>
<proteinExistence type="inferred from homology"/>
<dbReference type="PANTHER" id="PTHR10639">
    <property type="entry name" value="CLATHRIN LIGHT CHAIN"/>
    <property type="match status" value="1"/>
</dbReference>
<keyword evidence="5 6" id="KW-0968">Cytoplasmic vesicle</keyword>
<feature type="compositionally biased region" description="Basic and acidic residues" evidence="7">
    <location>
        <begin position="11"/>
        <end position="20"/>
    </location>
</feature>
<dbReference type="EMBL" id="JAKMXF010000222">
    <property type="protein sequence ID" value="KAI6654524.1"/>
    <property type="molecule type" value="Genomic_DNA"/>
</dbReference>
<evidence type="ECO:0000256" key="2">
    <source>
        <dbReference type="ARBA" id="ARBA00005263"/>
    </source>
</evidence>
<dbReference type="PROSITE" id="PS00581">
    <property type="entry name" value="CLATHRIN_LIGHT_CHN_2"/>
    <property type="match status" value="1"/>
</dbReference>
<evidence type="ECO:0000256" key="3">
    <source>
        <dbReference type="ARBA" id="ARBA00023136"/>
    </source>
</evidence>
<dbReference type="GO" id="GO:0032050">
    <property type="term" value="F:clathrin heavy chain binding"/>
    <property type="evidence" value="ECO:0007669"/>
    <property type="project" value="TreeGrafter"/>
</dbReference>
<dbReference type="GO" id="GO:0030132">
    <property type="term" value="C:clathrin coat of coated pit"/>
    <property type="evidence" value="ECO:0007669"/>
    <property type="project" value="InterPro"/>
</dbReference>
<dbReference type="Pfam" id="PF01086">
    <property type="entry name" value="Clathrin_lg_ch"/>
    <property type="match status" value="1"/>
</dbReference>
<dbReference type="InterPro" id="IPR000996">
    <property type="entry name" value="Clathrin_L-chain"/>
</dbReference>
<protein>
    <recommendedName>
        <fullName evidence="6">Clathrin light chain</fullName>
    </recommendedName>
</protein>
<evidence type="ECO:0000313" key="9">
    <source>
        <dbReference type="Proteomes" id="UP001165289"/>
    </source>
</evidence>
<evidence type="ECO:0000256" key="6">
    <source>
        <dbReference type="RuleBase" id="RU363137"/>
    </source>
</evidence>
<dbReference type="Proteomes" id="UP001165289">
    <property type="component" value="Unassembled WGS sequence"/>
</dbReference>
<sequence>MASNGEDDLNDFLKREEEKFSQLGDPALTSSPPPDIQEIITQRDEKERAETEALAFRASLEDESSNISALELTPAVYQRRSSVEAIPESSMRRSSLEATSIEMASTALSQDTGDSMFSVEPECIQAWRRDKEEMLDQKEAEASEEMRKWREAAQQELRDWYDHHNSQVETRKQDNRAAEQAFIDERDQLVPGTEWEKVANLCDFSAKGPGRNSKDVSRMRSIYLHLKENPPVQKIEGMLHCVDWLSEICWSKFYLSGSPQGSSVRILILN</sequence>
<evidence type="ECO:0000256" key="1">
    <source>
        <dbReference type="ARBA" id="ARBA00004180"/>
    </source>
</evidence>
<comment type="caution">
    <text evidence="8">The sequence shown here is derived from an EMBL/GenBank/DDBJ whole genome shotgun (WGS) entry which is preliminary data.</text>
</comment>
<evidence type="ECO:0000313" key="8">
    <source>
        <dbReference type="EMBL" id="KAI6654524.1"/>
    </source>
</evidence>
<gene>
    <name evidence="8" type="ORF">LOD99_920</name>
</gene>
<evidence type="ECO:0000256" key="5">
    <source>
        <dbReference type="ARBA" id="ARBA00023329"/>
    </source>
</evidence>
<comment type="function">
    <text evidence="6">Clathrin is the major protein of the polyhedral coat of coated pits and vesicles.</text>
</comment>
<dbReference type="GO" id="GO:0072583">
    <property type="term" value="P:clathrin-dependent endocytosis"/>
    <property type="evidence" value="ECO:0007669"/>
    <property type="project" value="TreeGrafter"/>
</dbReference>
<keyword evidence="9" id="KW-1185">Reference proteome</keyword>
<keyword evidence="3 6" id="KW-0472">Membrane</keyword>
<evidence type="ECO:0000256" key="4">
    <source>
        <dbReference type="ARBA" id="ARBA00023176"/>
    </source>
</evidence>
<comment type="similarity">
    <text evidence="2 6">Belongs to the clathrin light chain family.</text>
</comment>
<reference evidence="8 9" key="1">
    <citation type="journal article" date="2023" name="BMC Biol.">
        <title>The compact genome of the sponge Oopsacas minuta (Hexactinellida) is lacking key metazoan core genes.</title>
        <authorList>
            <person name="Santini S."/>
            <person name="Schenkelaars Q."/>
            <person name="Jourda C."/>
            <person name="Duchesne M."/>
            <person name="Belahbib H."/>
            <person name="Rocher C."/>
            <person name="Selva M."/>
            <person name="Riesgo A."/>
            <person name="Vervoort M."/>
            <person name="Leys S.P."/>
            <person name="Kodjabachian L."/>
            <person name="Le Bivic A."/>
            <person name="Borchiellini C."/>
            <person name="Claverie J.M."/>
            <person name="Renard E."/>
        </authorList>
    </citation>
    <scope>NUCLEOTIDE SEQUENCE [LARGE SCALE GENOMIC DNA]</scope>
    <source>
        <strain evidence="8">SPO-2</strain>
    </source>
</reference>
<dbReference type="AlphaFoldDB" id="A0AAV7JZX7"/>
<comment type="subcellular location">
    <subcellularLocation>
        <location evidence="1 6">Cytoplasmic vesicle membrane</location>
        <topology evidence="1 6">Peripheral membrane protein</topology>
        <orientation evidence="1 6">Cytoplasmic side</orientation>
    </subcellularLocation>
    <subcellularLocation>
        <location evidence="6">Membrane</location>
        <location evidence="6">Coated pit</location>
        <topology evidence="6">Peripheral membrane protein</topology>
        <orientation evidence="6">Cytoplasmic side</orientation>
    </subcellularLocation>
    <text evidence="6">Cytoplasmic face of coated pits and vesicles.</text>
</comment>
<dbReference type="PANTHER" id="PTHR10639:SF7">
    <property type="entry name" value="CLATHRIN LIGHT CHAIN"/>
    <property type="match status" value="1"/>
</dbReference>
<accession>A0AAV7JZX7</accession>
<evidence type="ECO:0000256" key="7">
    <source>
        <dbReference type="SAM" id="MobiDB-lite"/>
    </source>
</evidence>
<dbReference type="GO" id="GO:0006886">
    <property type="term" value="P:intracellular protein transport"/>
    <property type="evidence" value="ECO:0007669"/>
    <property type="project" value="InterPro"/>
</dbReference>
<name>A0AAV7JZX7_9METZ</name>
<dbReference type="GO" id="GO:0030130">
    <property type="term" value="C:clathrin coat of trans-Golgi network vesicle"/>
    <property type="evidence" value="ECO:0007669"/>
    <property type="project" value="InterPro"/>
</dbReference>
<dbReference type="GO" id="GO:0005198">
    <property type="term" value="F:structural molecule activity"/>
    <property type="evidence" value="ECO:0007669"/>
    <property type="project" value="InterPro"/>
</dbReference>
<organism evidence="8 9">
    <name type="scientific">Oopsacas minuta</name>
    <dbReference type="NCBI Taxonomy" id="111878"/>
    <lineage>
        <taxon>Eukaryota</taxon>
        <taxon>Metazoa</taxon>
        <taxon>Porifera</taxon>
        <taxon>Hexactinellida</taxon>
        <taxon>Hexasterophora</taxon>
        <taxon>Lyssacinosida</taxon>
        <taxon>Leucopsacidae</taxon>
        <taxon>Oopsacas</taxon>
    </lineage>
</organism>